<dbReference type="Proteomes" id="UP000460751">
    <property type="component" value="Unassembled WGS sequence"/>
</dbReference>
<proteinExistence type="predicted"/>
<keyword evidence="1" id="KW-1277">Toxin-antitoxin system</keyword>
<keyword evidence="2" id="KW-0812">Transmembrane</keyword>
<keyword evidence="2" id="KW-0472">Membrane</keyword>
<reference evidence="3 4" key="1">
    <citation type="submission" date="2019-11" db="EMBL/GenBank/DDBJ databases">
        <title>Genome sequences of 17 halophilic strains isolated from different environments.</title>
        <authorList>
            <person name="Furrow R.E."/>
        </authorList>
    </citation>
    <scope>NUCLEOTIDE SEQUENCE [LARGE SCALE GENOMIC DNA]</scope>
    <source>
        <strain evidence="3 4">22507_15_FS</strain>
    </source>
</reference>
<organism evidence="3 4">
    <name type="scientific">Vreelandella halophila</name>
    <dbReference type="NCBI Taxonomy" id="86177"/>
    <lineage>
        <taxon>Bacteria</taxon>
        <taxon>Pseudomonadati</taxon>
        <taxon>Pseudomonadota</taxon>
        <taxon>Gammaproteobacteria</taxon>
        <taxon>Oceanospirillales</taxon>
        <taxon>Halomonadaceae</taxon>
        <taxon>Vreelandella</taxon>
    </lineage>
</organism>
<dbReference type="Gene3D" id="3.30.2310.20">
    <property type="entry name" value="RelE-like"/>
    <property type="match status" value="1"/>
</dbReference>
<feature type="transmembrane region" description="Helical" evidence="2">
    <location>
        <begin position="68"/>
        <end position="87"/>
    </location>
</feature>
<dbReference type="OrthoDB" id="9809155at2"/>
<dbReference type="InterPro" id="IPR035093">
    <property type="entry name" value="RelE/ParE_toxin_dom_sf"/>
</dbReference>
<dbReference type="InterPro" id="IPR007712">
    <property type="entry name" value="RelE/ParE_toxin"/>
</dbReference>
<dbReference type="RefSeq" id="WP_160897674.1">
    <property type="nucleotide sequence ID" value="NZ_WMEX01000001.1"/>
</dbReference>
<gene>
    <name evidence="3" type="ORF">GLW01_00040</name>
</gene>
<name>A0A9X4Y7Q2_9GAMM</name>
<evidence type="ECO:0000256" key="1">
    <source>
        <dbReference type="ARBA" id="ARBA00022649"/>
    </source>
</evidence>
<evidence type="ECO:0000313" key="4">
    <source>
        <dbReference type="Proteomes" id="UP000460751"/>
    </source>
</evidence>
<evidence type="ECO:0000256" key="2">
    <source>
        <dbReference type="SAM" id="Phobius"/>
    </source>
</evidence>
<dbReference type="AlphaFoldDB" id="A0A9X4Y7Q2"/>
<accession>A0A9X4Y7Q2</accession>
<keyword evidence="4" id="KW-1185">Reference proteome</keyword>
<evidence type="ECO:0000313" key="3">
    <source>
        <dbReference type="EMBL" id="MYL25172.1"/>
    </source>
</evidence>
<comment type="caution">
    <text evidence="3">The sequence shown here is derived from an EMBL/GenBank/DDBJ whole genome shotgun (WGS) entry which is preliminary data.</text>
</comment>
<dbReference type="Pfam" id="PF05016">
    <property type="entry name" value="ParE_toxin"/>
    <property type="match status" value="1"/>
</dbReference>
<sequence length="98" mass="11622">MTYNVRIRPDAERDIEDAAQWYELQRQGLGHEFMDSVEQTLNRISENPSLYPVVHRDSRRALIRKFPFGVHYVVTGDSVVVIAVMHVRRDPRRWKSRT</sequence>
<protein>
    <submittedName>
        <fullName evidence="3">Type II toxin-antitoxin system RelE/ParE family toxin</fullName>
    </submittedName>
</protein>
<dbReference type="EMBL" id="WMEX01000001">
    <property type="protein sequence ID" value="MYL25172.1"/>
    <property type="molecule type" value="Genomic_DNA"/>
</dbReference>
<keyword evidence="2" id="KW-1133">Transmembrane helix</keyword>